<evidence type="ECO:0000313" key="1">
    <source>
        <dbReference type="EMBL" id="KAF9983568.1"/>
    </source>
</evidence>
<feature type="non-terminal residue" evidence="1">
    <location>
        <position position="1"/>
    </location>
</feature>
<proteinExistence type="predicted"/>
<gene>
    <name evidence="1" type="ORF">BGZ65_001656</name>
</gene>
<dbReference type="EMBL" id="JAAAHW010003466">
    <property type="protein sequence ID" value="KAF9983568.1"/>
    <property type="molecule type" value="Genomic_DNA"/>
</dbReference>
<accession>A0A9P6SMV9</accession>
<protein>
    <submittedName>
        <fullName evidence="1">Uncharacterized protein</fullName>
    </submittedName>
</protein>
<dbReference type="Proteomes" id="UP000749646">
    <property type="component" value="Unassembled WGS sequence"/>
</dbReference>
<reference evidence="1" key="1">
    <citation type="journal article" date="2020" name="Fungal Divers.">
        <title>Resolving the Mortierellaceae phylogeny through synthesis of multi-gene phylogenetics and phylogenomics.</title>
        <authorList>
            <person name="Vandepol N."/>
            <person name="Liber J."/>
            <person name="Desiro A."/>
            <person name="Na H."/>
            <person name="Kennedy M."/>
            <person name="Barry K."/>
            <person name="Grigoriev I.V."/>
            <person name="Miller A.N."/>
            <person name="O'Donnell K."/>
            <person name="Stajich J.E."/>
            <person name="Bonito G."/>
        </authorList>
    </citation>
    <scope>NUCLEOTIDE SEQUENCE</scope>
    <source>
        <strain evidence="1">MES-2147</strain>
    </source>
</reference>
<dbReference type="AlphaFoldDB" id="A0A9P6SMV9"/>
<sequence>MATITSFNYLQVTEFRSQLLKQMATATSSLANSLSANAPAKFEYTYFESLPADSEACHSITPFSTLMNPMYNATSHTLELVVSNF</sequence>
<comment type="caution">
    <text evidence="1">The sequence shown here is derived from an EMBL/GenBank/DDBJ whole genome shotgun (WGS) entry which is preliminary data.</text>
</comment>
<organism evidence="1 2">
    <name type="scientific">Modicella reniformis</name>
    <dbReference type="NCBI Taxonomy" id="1440133"/>
    <lineage>
        <taxon>Eukaryota</taxon>
        <taxon>Fungi</taxon>
        <taxon>Fungi incertae sedis</taxon>
        <taxon>Mucoromycota</taxon>
        <taxon>Mortierellomycotina</taxon>
        <taxon>Mortierellomycetes</taxon>
        <taxon>Mortierellales</taxon>
        <taxon>Mortierellaceae</taxon>
        <taxon>Modicella</taxon>
    </lineage>
</organism>
<keyword evidence="2" id="KW-1185">Reference proteome</keyword>
<name>A0A9P6SMV9_9FUNG</name>
<evidence type="ECO:0000313" key="2">
    <source>
        <dbReference type="Proteomes" id="UP000749646"/>
    </source>
</evidence>